<dbReference type="RefSeq" id="WP_004965459.1">
    <property type="nucleotide sequence ID" value="NZ_JAQMZQ010000001.1"/>
</dbReference>
<organism evidence="5 6">
    <name type="scientific">Serratia odorifera</name>
    <dbReference type="NCBI Taxonomy" id="618"/>
    <lineage>
        <taxon>Bacteria</taxon>
        <taxon>Pseudomonadati</taxon>
        <taxon>Pseudomonadota</taxon>
        <taxon>Gammaproteobacteria</taxon>
        <taxon>Enterobacterales</taxon>
        <taxon>Yersiniaceae</taxon>
        <taxon>Serratia</taxon>
    </lineage>
</organism>
<dbReference type="Gene3D" id="1.10.357.10">
    <property type="entry name" value="Tetracycline Repressor, domain 2"/>
    <property type="match status" value="1"/>
</dbReference>
<sequence>MTKFSTQQKSATAMPRQRLSREERNRQLLDTAWQIIGQEGTENLSLGRLAEQSGVTKPVVYDHFGTRLGLLAALYQEFDARQNALFDELLQASEATLIGRATLIATAYVDCVLLQGREIPGIIAALAGTPELEKIKRAYEVAFIEKCRQMLVPFASGKQIAAAGLWAMLGAAEALSCAAVCQQISADEAKRELLITIVALVERS</sequence>
<dbReference type="InterPro" id="IPR001647">
    <property type="entry name" value="HTH_TetR"/>
</dbReference>
<dbReference type="EMBL" id="LR134117">
    <property type="protein sequence ID" value="VDZ65405.1"/>
    <property type="molecule type" value="Genomic_DNA"/>
</dbReference>
<dbReference type="GO" id="GO:0000976">
    <property type="term" value="F:transcription cis-regulatory region binding"/>
    <property type="evidence" value="ECO:0007669"/>
    <property type="project" value="TreeGrafter"/>
</dbReference>
<dbReference type="PANTHER" id="PTHR30055">
    <property type="entry name" value="HTH-TYPE TRANSCRIPTIONAL REGULATOR RUTR"/>
    <property type="match status" value="1"/>
</dbReference>
<evidence type="ECO:0000313" key="6">
    <source>
        <dbReference type="Proteomes" id="UP000281391"/>
    </source>
</evidence>
<dbReference type="Pfam" id="PF00440">
    <property type="entry name" value="TetR_N"/>
    <property type="match status" value="1"/>
</dbReference>
<gene>
    <name evidence="5" type="ORF">NCTC11214_05456</name>
</gene>
<dbReference type="InterPro" id="IPR009057">
    <property type="entry name" value="Homeodomain-like_sf"/>
</dbReference>
<evidence type="ECO:0000313" key="5">
    <source>
        <dbReference type="EMBL" id="VDZ65405.1"/>
    </source>
</evidence>
<reference evidence="5 6" key="1">
    <citation type="submission" date="2018-12" db="EMBL/GenBank/DDBJ databases">
        <authorList>
            <consortium name="Pathogen Informatics"/>
        </authorList>
    </citation>
    <scope>NUCLEOTIDE SEQUENCE [LARGE SCALE GENOMIC DNA]</scope>
    <source>
        <strain evidence="5 6">NCTC11214</strain>
    </source>
</reference>
<dbReference type="PANTHER" id="PTHR30055:SF223">
    <property type="entry name" value="HTH-TYPE TRANSCRIPTIONAL REGULATOR UIDR"/>
    <property type="match status" value="1"/>
</dbReference>
<dbReference type="GO" id="GO:0003700">
    <property type="term" value="F:DNA-binding transcription factor activity"/>
    <property type="evidence" value="ECO:0007669"/>
    <property type="project" value="TreeGrafter"/>
</dbReference>
<proteinExistence type="predicted"/>
<dbReference type="KEGG" id="sof:NCTC11214_05456"/>
<feature type="DNA-binding region" description="H-T-H motif" evidence="2">
    <location>
        <begin position="45"/>
        <end position="64"/>
    </location>
</feature>
<dbReference type="PROSITE" id="PS50977">
    <property type="entry name" value="HTH_TETR_2"/>
    <property type="match status" value="1"/>
</dbReference>
<name>A0A3S5D853_SEROD</name>
<dbReference type="AlphaFoldDB" id="A0A3S5D853"/>
<feature type="region of interest" description="Disordered" evidence="3">
    <location>
        <begin position="1"/>
        <end position="21"/>
    </location>
</feature>
<dbReference type="SUPFAM" id="SSF46689">
    <property type="entry name" value="Homeodomain-like"/>
    <property type="match status" value="1"/>
</dbReference>
<evidence type="ECO:0000256" key="3">
    <source>
        <dbReference type="SAM" id="MobiDB-lite"/>
    </source>
</evidence>
<dbReference type="PRINTS" id="PR00455">
    <property type="entry name" value="HTHTETR"/>
</dbReference>
<keyword evidence="1 2" id="KW-0238">DNA-binding</keyword>
<accession>A0A3S5D853</accession>
<feature type="compositionally biased region" description="Polar residues" evidence="3">
    <location>
        <begin position="1"/>
        <end position="11"/>
    </location>
</feature>
<evidence type="ECO:0000256" key="1">
    <source>
        <dbReference type="ARBA" id="ARBA00023125"/>
    </source>
</evidence>
<evidence type="ECO:0000259" key="4">
    <source>
        <dbReference type="PROSITE" id="PS50977"/>
    </source>
</evidence>
<evidence type="ECO:0000256" key="2">
    <source>
        <dbReference type="PROSITE-ProRule" id="PRU00335"/>
    </source>
</evidence>
<dbReference type="InterPro" id="IPR050109">
    <property type="entry name" value="HTH-type_TetR-like_transc_reg"/>
</dbReference>
<dbReference type="Proteomes" id="UP000281391">
    <property type="component" value="Chromosome"/>
</dbReference>
<protein>
    <submittedName>
        <fullName evidence="5">Bacterial regulatory proteins, tetR family</fullName>
    </submittedName>
</protein>
<feature type="domain" description="HTH tetR-type" evidence="4">
    <location>
        <begin position="22"/>
        <end position="82"/>
    </location>
</feature>